<evidence type="ECO:0000313" key="1">
    <source>
        <dbReference type="EMBL" id="MFD2321537.1"/>
    </source>
</evidence>
<comment type="caution">
    <text evidence="1">The sequence shown here is derived from an EMBL/GenBank/DDBJ whole genome shotgun (WGS) entry which is preliminary data.</text>
</comment>
<dbReference type="EMBL" id="JBHUIG010000028">
    <property type="protein sequence ID" value="MFD2321537.1"/>
    <property type="molecule type" value="Genomic_DNA"/>
</dbReference>
<protein>
    <submittedName>
        <fullName evidence="1">Uncharacterized protein</fullName>
    </submittedName>
</protein>
<sequence>MMHIIYTQSALPAHQPALAACCAEQVPDSYMDTFIHTQRRAQVLPPMSKKERGRQAWRFAEFSSRVFFLLEACVDQRQDIEVVQYVTTDAAAAYQLERELTGCRWSRVHVFMRFRDHTKQDLMYEELEAAYRSRSTGTHWYHLVSGHLIAESGVTTKQLQNLENDFELVYERRGSSSQLHSLPC</sequence>
<gene>
    <name evidence="1" type="ORF">ACFSPV_22845</name>
</gene>
<organism evidence="1 2">
    <name type="scientific">Delftia deserti</name>
    <dbReference type="NCBI Taxonomy" id="1651218"/>
    <lineage>
        <taxon>Bacteria</taxon>
        <taxon>Pseudomonadati</taxon>
        <taxon>Pseudomonadota</taxon>
        <taxon>Betaproteobacteria</taxon>
        <taxon>Burkholderiales</taxon>
        <taxon>Comamonadaceae</taxon>
        <taxon>Delftia</taxon>
    </lineage>
</organism>
<name>A0ABW5EXN9_9BURK</name>
<dbReference type="RefSeq" id="WP_343739472.1">
    <property type="nucleotide sequence ID" value="NZ_JBHSIH010000001.1"/>
</dbReference>
<reference evidence="2" key="1">
    <citation type="journal article" date="2019" name="Int. J. Syst. Evol. Microbiol.">
        <title>The Global Catalogue of Microorganisms (GCM) 10K type strain sequencing project: providing services to taxonomists for standard genome sequencing and annotation.</title>
        <authorList>
            <consortium name="The Broad Institute Genomics Platform"/>
            <consortium name="The Broad Institute Genome Sequencing Center for Infectious Disease"/>
            <person name="Wu L."/>
            <person name="Ma J."/>
        </authorList>
    </citation>
    <scope>NUCLEOTIDE SEQUENCE [LARGE SCALE GENOMIC DNA]</scope>
    <source>
        <strain evidence="2">CCUG 62793</strain>
    </source>
</reference>
<dbReference type="Proteomes" id="UP001597287">
    <property type="component" value="Unassembled WGS sequence"/>
</dbReference>
<accession>A0ABW5EXN9</accession>
<keyword evidence="2" id="KW-1185">Reference proteome</keyword>
<proteinExistence type="predicted"/>
<evidence type="ECO:0000313" key="2">
    <source>
        <dbReference type="Proteomes" id="UP001597287"/>
    </source>
</evidence>